<dbReference type="CDD" id="cd13585">
    <property type="entry name" value="PBP2_TMBP_like"/>
    <property type="match status" value="1"/>
</dbReference>
<sequence>MTTQPRRRALTRSLAAIITTGALIGGMAACSGGGQTAAPAESVSGDGVDDGSTLTLWTRAPLEKQANLLVDAYNATHDNQVELTVVPNDDYVAKVGAAAGANGLPDLFAADIVYVPNWVEQGLFQDITAQIDALDYKDQINKGHLAAGTSDGKEHVLPFVLDLSMLFWNKELFTEAGLDPEKAPATMAEFADAAKKIQALDKDGVYGTATGLNCGGCLVFTWFPSIWASGEEVLSDDGTESLLAGDAAKEVYSTWRDLWESGAVLPSSQDEAGPTWTAGFTEGNVGLMFYPATLLSSTPFDAGVAGIPGVDGGASTFVGGDGIGISKDSKKSAQAWNFLTWLMSEDAQVGVLAKNNDVVSRADFADNEYASKDPRLVTINQVAGQGDTPVAMNFQQAFNAPGSPWLTLVRNAVLEGTDTVDADNDGITDILGQ</sequence>
<dbReference type="PANTHER" id="PTHR43649">
    <property type="entry name" value="ARABINOSE-BINDING PROTEIN-RELATED"/>
    <property type="match status" value="1"/>
</dbReference>
<keyword evidence="3" id="KW-1185">Reference proteome</keyword>
<dbReference type="Proteomes" id="UP001596507">
    <property type="component" value="Unassembled WGS sequence"/>
</dbReference>
<comment type="caution">
    <text evidence="2">The sequence shown here is derived from an EMBL/GenBank/DDBJ whole genome shotgun (WGS) entry which is preliminary data.</text>
</comment>
<keyword evidence="1" id="KW-0732">Signal</keyword>
<dbReference type="InterPro" id="IPR050490">
    <property type="entry name" value="Bact_solute-bd_prot1"/>
</dbReference>
<dbReference type="EMBL" id="JBHTBE010000002">
    <property type="protein sequence ID" value="MFC7269453.1"/>
    <property type="molecule type" value="Genomic_DNA"/>
</dbReference>
<evidence type="ECO:0000313" key="2">
    <source>
        <dbReference type="EMBL" id="MFC7269453.1"/>
    </source>
</evidence>
<dbReference type="Gene3D" id="3.40.190.10">
    <property type="entry name" value="Periplasmic binding protein-like II"/>
    <property type="match status" value="1"/>
</dbReference>
<name>A0ABW2HEB8_9MICO</name>
<feature type="signal peptide" evidence="1">
    <location>
        <begin position="1"/>
        <end position="24"/>
    </location>
</feature>
<protein>
    <submittedName>
        <fullName evidence="2">ABC transporter substrate-binding protein</fullName>
    </submittedName>
</protein>
<reference evidence="3" key="1">
    <citation type="journal article" date="2019" name="Int. J. Syst. Evol. Microbiol.">
        <title>The Global Catalogue of Microorganisms (GCM) 10K type strain sequencing project: providing services to taxonomists for standard genome sequencing and annotation.</title>
        <authorList>
            <consortium name="The Broad Institute Genomics Platform"/>
            <consortium name="The Broad Institute Genome Sequencing Center for Infectious Disease"/>
            <person name="Wu L."/>
            <person name="Ma J."/>
        </authorList>
    </citation>
    <scope>NUCLEOTIDE SEQUENCE [LARGE SCALE GENOMIC DNA]</scope>
    <source>
        <strain evidence="3">CGMCC 1.15772</strain>
    </source>
</reference>
<dbReference type="RefSeq" id="WP_262874368.1">
    <property type="nucleotide sequence ID" value="NZ_BAABKW010000004.1"/>
</dbReference>
<gene>
    <name evidence="2" type="ORF">ACFQRL_10815</name>
</gene>
<proteinExistence type="predicted"/>
<evidence type="ECO:0000256" key="1">
    <source>
        <dbReference type="SAM" id="SignalP"/>
    </source>
</evidence>
<organism evidence="2 3">
    <name type="scientific">Microbacterium fluvii</name>
    <dbReference type="NCBI Taxonomy" id="415215"/>
    <lineage>
        <taxon>Bacteria</taxon>
        <taxon>Bacillati</taxon>
        <taxon>Actinomycetota</taxon>
        <taxon>Actinomycetes</taxon>
        <taxon>Micrococcales</taxon>
        <taxon>Microbacteriaceae</taxon>
        <taxon>Microbacterium</taxon>
    </lineage>
</organism>
<dbReference type="Pfam" id="PF01547">
    <property type="entry name" value="SBP_bac_1"/>
    <property type="match status" value="1"/>
</dbReference>
<dbReference type="InterPro" id="IPR006059">
    <property type="entry name" value="SBP"/>
</dbReference>
<evidence type="ECO:0000313" key="3">
    <source>
        <dbReference type="Proteomes" id="UP001596507"/>
    </source>
</evidence>
<dbReference type="SUPFAM" id="SSF53850">
    <property type="entry name" value="Periplasmic binding protein-like II"/>
    <property type="match status" value="1"/>
</dbReference>
<dbReference type="PROSITE" id="PS51257">
    <property type="entry name" value="PROKAR_LIPOPROTEIN"/>
    <property type="match status" value="1"/>
</dbReference>
<accession>A0ABW2HEB8</accession>
<dbReference type="PANTHER" id="PTHR43649:SF12">
    <property type="entry name" value="DIACETYLCHITOBIOSE BINDING PROTEIN DASA"/>
    <property type="match status" value="1"/>
</dbReference>
<feature type="chain" id="PRO_5047461877" evidence="1">
    <location>
        <begin position="25"/>
        <end position="433"/>
    </location>
</feature>